<dbReference type="InterPro" id="IPR016156">
    <property type="entry name" value="FAD/NAD-linked_Rdtase_dimer_sf"/>
</dbReference>
<dbReference type="AlphaFoldDB" id="A0A059UDY2"/>
<dbReference type="InterPro" id="IPR036188">
    <property type="entry name" value="FAD/NAD-bd_sf"/>
</dbReference>
<dbReference type="SUPFAM" id="SSF55424">
    <property type="entry name" value="FAD/NAD-linked reductases, dimerisation (C-terminal) domain"/>
    <property type="match status" value="1"/>
</dbReference>
<name>A0A059UDY2_9NOCA</name>
<sequence>MKGRILIAGGGEAGLSIATTLRDLGYEGDVCMVAAEAAPPYQRPPLSKEFLCEDNEPKAVHLRAPEFFTDRRIELLLGRTVEAATLNDSGGLAVLDDETEIAFDRLALATGSAPLTLPLPGADLPGVVYLRTFVDANRLRAELDHARNVVIVGGGFIGLEVAATARSRGLDVTVIQAGARLMSRVVAEPVSSFIHDHHVAQGIQITLDAAVTGFGGQNGRVGAVELQSGESVPADLVVIGVGARPVTGLAEKLGLACENGIIVDANTRTSHPAVVAAGDCTVQPHPHGLDRLISIESVNNATEQGRTAAYTLLGLPPHPRGVPWFWSNQGALKIQIAGLSDGYDDIVVRRDGTERLTVLYYRMGDLIAADSVNNPRDHMAVKRALTEGKTIEPSNAADPGVPLKSLVTHRTEVKHAHGIA</sequence>
<accession>A0A059UDY2</accession>
<evidence type="ECO:0000256" key="1">
    <source>
        <dbReference type="ARBA" id="ARBA00001974"/>
    </source>
</evidence>
<keyword evidence="3" id="KW-0274">FAD</keyword>
<evidence type="ECO:0000259" key="5">
    <source>
        <dbReference type="Pfam" id="PF07992"/>
    </source>
</evidence>
<protein>
    <submittedName>
        <fullName evidence="7">Aniline dioxygenase reductase</fullName>
    </submittedName>
</protein>
<dbReference type="PANTHER" id="PTHR43557">
    <property type="entry name" value="APOPTOSIS-INDUCING FACTOR 1"/>
    <property type="match status" value="1"/>
</dbReference>
<dbReference type="PRINTS" id="PR00368">
    <property type="entry name" value="FADPNR"/>
</dbReference>
<dbReference type="GO" id="GO:0016651">
    <property type="term" value="F:oxidoreductase activity, acting on NAD(P)H"/>
    <property type="evidence" value="ECO:0007669"/>
    <property type="project" value="TreeGrafter"/>
</dbReference>
<organism evidence="7">
    <name type="scientific">Rhodococcus sp. E2</name>
    <dbReference type="NCBI Taxonomy" id="1104288"/>
    <lineage>
        <taxon>Bacteria</taxon>
        <taxon>Bacillati</taxon>
        <taxon>Actinomycetota</taxon>
        <taxon>Actinomycetes</taxon>
        <taxon>Mycobacteriales</taxon>
        <taxon>Nocardiaceae</taxon>
        <taxon>Rhodococcus</taxon>
    </lineage>
</organism>
<dbReference type="PANTHER" id="PTHR43557:SF2">
    <property type="entry name" value="RIESKE DOMAIN-CONTAINING PROTEIN-RELATED"/>
    <property type="match status" value="1"/>
</dbReference>
<evidence type="ECO:0000256" key="4">
    <source>
        <dbReference type="ARBA" id="ARBA00023002"/>
    </source>
</evidence>
<dbReference type="EMBL" id="KJ473713">
    <property type="protein sequence ID" value="AHZ62703.1"/>
    <property type="molecule type" value="Genomic_DNA"/>
</dbReference>
<dbReference type="GO" id="GO:0051213">
    <property type="term" value="F:dioxygenase activity"/>
    <property type="evidence" value="ECO:0007669"/>
    <property type="project" value="UniProtKB-KW"/>
</dbReference>
<reference evidence="7" key="1">
    <citation type="submission" date="2014-02" db="EMBL/GenBank/DDBJ databases">
        <authorList>
            <person name="Li C."/>
        </authorList>
    </citation>
    <scope>NUCLEOTIDE SEQUENCE</scope>
    <source>
        <strain evidence="7">E2</strain>
    </source>
</reference>
<comment type="cofactor">
    <cofactor evidence="1">
        <name>FAD</name>
        <dbReference type="ChEBI" id="CHEBI:57692"/>
    </cofactor>
</comment>
<feature type="domain" description="Reductase C-terminal" evidence="6">
    <location>
        <begin position="324"/>
        <end position="407"/>
    </location>
</feature>
<feature type="domain" description="FAD/NAD(P)-binding" evidence="5">
    <location>
        <begin position="4"/>
        <end position="305"/>
    </location>
</feature>
<keyword evidence="7" id="KW-0223">Dioxygenase</keyword>
<dbReference type="InterPro" id="IPR028202">
    <property type="entry name" value="Reductase_C"/>
</dbReference>
<dbReference type="SUPFAM" id="SSF51905">
    <property type="entry name" value="FAD/NAD(P)-binding domain"/>
    <property type="match status" value="1"/>
</dbReference>
<dbReference type="InterPro" id="IPR023753">
    <property type="entry name" value="FAD/NAD-binding_dom"/>
</dbReference>
<evidence type="ECO:0000313" key="7">
    <source>
        <dbReference type="EMBL" id="AHZ62703.1"/>
    </source>
</evidence>
<dbReference type="GO" id="GO:0005737">
    <property type="term" value="C:cytoplasm"/>
    <property type="evidence" value="ECO:0007669"/>
    <property type="project" value="TreeGrafter"/>
</dbReference>
<proteinExistence type="predicted"/>
<evidence type="ECO:0000256" key="3">
    <source>
        <dbReference type="ARBA" id="ARBA00022827"/>
    </source>
</evidence>
<evidence type="ECO:0000259" key="6">
    <source>
        <dbReference type="Pfam" id="PF14759"/>
    </source>
</evidence>
<keyword evidence="2" id="KW-0285">Flavoprotein</keyword>
<evidence type="ECO:0000256" key="2">
    <source>
        <dbReference type="ARBA" id="ARBA00022630"/>
    </source>
</evidence>
<dbReference type="Gene3D" id="3.50.50.60">
    <property type="entry name" value="FAD/NAD(P)-binding domain"/>
    <property type="match status" value="2"/>
</dbReference>
<dbReference type="InterPro" id="IPR050446">
    <property type="entry name" value="FAD-oxidoreductase/Apoptosis"/>
</dbReference>
<dbReference type="PRINTS" id="PR00411">
    <property type="entry name" value="PNDRDTASEI"/>
</dbReference>
<dbReference type="Gene3D" id="3.30.390.30">
    <property type="match status" value="1"/>
</dbReference>
<keyword evidence="4" id="KW-0560">Oxidoreductase</keyword>
<dbReference type="Pfam" id="PF14759">
    <property type="entry name" value="Reductase_C"/>
    <property type="match status" value="1"/>
</dbReference>
<dbReference type="Pfam" id="PF07992">
    <property type="entry name" value="Pyr_redox_2"/>
    <property type="match status" value="1"/>
</dbReference>